<accession>A0A1H8PQG9</accession>
<keyword evidence="3" id="KW-1185">Reference proteome</keyword>
<organism evidence="2 3">
    <name type="scientific">Amphibacillus marinus</name>
    <dbReference type="NCBI Taxonomy" id="872970"/>
    <lineage>
        <taxon>Bacteria</taxon>
        <taxon>Bacillati</taxon>
        <taxon>Bacillota</taxon>
        <taxon>Bacilli</taxon>
        <taxon>Bacillales</taxon>
        <taxon>Bacillaceae</taxon>
        <taxon>Amphibacillus</taxon>
    </lineage>
</organism>
<dbReference type="STRING" id="872970.SAMN04488134_107154"/>
<proteinExistence type="predicted"/>
<evidence type="ECO:0000256" key="1">
    <source>
        <dbReference type="SAM" id="Phobius"/>
    </source>
</evidence>
<feature type="transmembrane region" description="Helical" evidence="1">
    <location>
        <begin position="7"/>
        <end position="26"/>
    </location>
</feature>
<gene>
    <name evidence="2" type="ORF">SAMN04488134_107154</name>
</gene>
<feature type="transmembrane region" description="Helical" evidence="1">
    <location>
        <begin position="62"/>
        <end position="81"/>
    </location>
</feature>
<sequence>MKLIRQVTIAVIMLVSLVYSLAVWWLNLFFTIRTAIPLITLAAILITLIITRRNAQRAKLSWLVPGVVTLILTINITVLSYNHYFTSFTPNKWHHHEAYRAMMVDDLIASYQLDTMTQSEIIDLLGEPTFSQLADSFYYLGNKSAILFLEWLTITYQDDQVIEYRVFVD</sequence>
<feature type="transmembrane region" description="Helical" evidence="1">
    <location>
        <begin position="32"/>
        <end position="50"/>
    </location>
</feature>
<keyword evidence="1" id="KW-0812">Transmembrane</keyword>
<evidence type="ECO:0000313" key="3">
    <source>
        <dbReference type="Proteomes" id="UP000199300"/>
    </source>
</evidence>
<dbReference type="AlphaFoldDB" id="A0A1H8PQG9"/>
<reference evidence="2 3" key="1">
    <citation type="submission" date="2016-10" db="EMBL/GenBank/DDBJ databases">
        <authorList>
            <person name="de Groot N.N."/>
        </authorList>
    </citation>
    <scope>NUCLEOTIDE SEQUENCE [LARGE SCALE GENOMIC DNA]</scope>
    <source>
        <strain evidence="2 3">CGMCC 1.10434</strain>
    </source>
</reference>
<evidence type="ECO:0000313" key="2">
    <source>
        <dbReference type="EMBL" id="SEO44289.1"/>
    </source>
</evidence>
<dbReference type="RefSeq" id="WP_091498066.1">
    <property type="nucleotide sequence ID" value="NZ_FODJ01000007.1"/>
</dbReference>
<dbReference type="Proteomes" id="UP000199300">
    <property type="component" value="Unassembled WGS sequence"/>
</dbReference>
<protein>
    <submittedName>
        <fullName evidence="2">Uncharacterized protein</fullName>
    </submittedName>
</protein>
<keyword evidence="1" id="KW-0472">Membrane</keyword>
<dbReference type="EMBL" id="FODJ01000007">
    <property type="protein sequence ID" value="SEO44289.1"/>
    <property type="molecule type" value="Genomic_DNA"/>
</dbReference>
<name>A0A1H8PQG9_9BACI</name>
<dbReference type="OrthoDB" id="2858410at2"/>
<keyword evidence="1" id="KW-1133">Transmembrane helix</keyword>